<dbReference type="PANTHER" id="PTHR38442:SF1">
    <property type="entry name" value="INNER MEMBRANE PROTEIN"/>
    <property type="match status" value="1"/>
</dbReference>
<accession>A0ABW9QRV4</accession>
<proteinExistence type="predicted"/>
<dbReference type="EMBL" id="WJHE01000334">
    <property type="protein sequence ID" value="MST32575.1"/>
    <property type="molecule type" value="Genomic_DNA"/>
</dbReference>
<dbReference type="PANTHER" id="PTHR38442">
    <property type="entry name" value="INNER MEMBRANE PROTEIN-RELATED"/>
    <property type="match status" value="1"/>
</dbReference>
<gene>
    <name evidence="1" type="ORF">GHK86_07545</name>
</gene>
<protein>
    <submittedName>
        <fullName evidence="1">DUF445 family protein</fullName>
    </submittedName>
</protein>
<name>A0ABW9QRV4_9ACTN</name>
<reference evidence="1 2" key="1">
    <citation type="submission" date="2019-11" db="EMBL/GenBank/DDBJ databases">
        <title>Acidiferrimicrobium australis gen. nov., sp. nov., an acidophilic and obligately heterotrophic, member of the Actinobacteria that catalyses dissimilatory oxido- reduction of iron isolated from metal-rich acidic water in Chile.</title>
        <authorList>
            <person name="Gonzalez D."/>
            <person name="Huber K."/>
            <person name="Hedrich S."/>
            <person name="Rojas-Villalobos C."/>
            <person name="Quatrini R."/>
            <person name="Dinamarca M.A."/>
            <person name="Schwarz A."/>
            <person name="Canales C."/>
            <person name="Nancucheo I."/>
        </authorList>
    </citation>
    <scope>NUCLEOTIDE SEQUENCE [LARGE SCALE GENOMIC DNA]</scope>
    <source>
        <strain evidence="1 2">USS-CCA1</strain>
    </source>
</reference>
<evidence type="ECO:0000313" key="2">
    <source>
        <dbReference type="Proteomes" id="UP000437736"/>
    </source>
</evidence>
<evidence type="ECO:0000313" key="1">
    <source>
        <dbReference type="EMBL" id="MST32575.1"/>
    </source>
</evidence>
<dbReference type="Proteomes" id="UP000437736">
    <property type="component" value="Unassembled WGS sequence"/>
</dbReference>
<dbReference type="Pfam" id="PF04286">
    <property type="entry name" value="DUF445"/>
    <property type="match status" value="1"/>
</dbReference>
<dbReference type="InterPro" id="IPR007383">
    <property type="entry name" value="DUF445"/>
</dbReference>
<sequence>MMRSGHVLRLGADQAVAAARLRRMKLTAAALLALAAAVFVVSTVWLGPSPLRGFLQAGSEAAMVGGLADWFAVTALFRRPLGLPIPHTALVPRKKDELATKLGEFVTGYFLTPEVLGAQVTESGLVERAGLWLAEPEHAEQLAGGLASALAAGLGAVDTTGLEDSVLDLVRRHQGSRSWAPGLGRLLERAVDGGAQRPLVDLLAARCREYLAAHQAALHPVVKRFIEDRNWLTALVTTDRLVTRLLRDAQFELARIERQADHPVRVALEDLLRRLAFDLRYDPEAAARLDGLIGRLLDDPQASAVVRRAVGEAVETVRRSLGDPTSVLTARVADTVAHLGKRAAVEPGFHDEIEDGVRRVVTWAVDRYGGAVTALIRRQVEAWPADAASRRIELAVGRDLQYIRLNGTIVGALAGLLIHAVGVLLP</sequence>
<keyword evidence="2" id="KW-1185">Reference proteome</keyword>
<comment type="caution">
    <text evidence="1">The sequence shown here is derived from an EMBL/GenBank/DDBJ whole genome shotgun (WGS) entry which is preliminary data.</text>
</comment>
<organism evidence="1 2">
    <name type="scientific">Acidiferrimicrobium australe</name>
    <dbReference type="NCBI Taxonomy" id="2664430"/>
    <lineage>
        <taxon>Bacteria</taxon>
        <taxon>Bacillati</taxon>
        <taxon>Actinomycetota</taxon>
        <taxon>Acidimicrobiia</taxon>
        <taxon>Acidimicrobiales</taxon>
        <taxon>Acidimicrobiaceae</taxon>
        <taxon>Acidiferrimicrobium</taxon>
    </lineage>
</organism>